<dbReference type="PANTHER" id="PTHR43808">
    <property type="entry name" value="ACETYLORNITHINE DEACETYLASE"/>
    <property type="match status" value="1"/>
</dbReference>
<dbReference type="Pfam" id="PF07687">
    <property type="entry name" value="M20_dimer"/>
    <property type="match status" value="1"/>
</dbReference>
<dbReference type="EC" id="3.5.1.18" evidence="5"/>
<dbReference type="InterPro" id="IPR010182">
    <property type="entry name" value="ArgE/DapE"/>
</dbReference>
<evidence type="ECO:0000256" key="2">
    <source>
        <dbReference type="ARBA" id="ARBA00001947"/>
    </source>
</evidence>
<gene>
    <name evidence="13" type="ORF">CSW57_15150</name>
</gene>
<comment type="caution">
    <text evidence="13">The sequence shown here is derived from an EMBL/GenBank/DDBJ whole genome shotgun (WGS) entry which is preliminary data.</text>
</comment>
<evidence type="ECO:0000256" key="1">
    <source>
        <dbReference type="ARBA" id="ARBA00001941"/>
    </source>
</evidence>
<dbReference type="Gene3D" id="3.30.70.360">
    <property type="match status" value="1"/>
</dbReference>
<feature type="domain" description="Peptidase M20 dimerisation" evidence="12">
    <location>
        <begin position="184"/>
        <end position="287"/>
    </location>
</feature>
<reference evidence="13 14" key="1">
    <citation type="submission" date="2017-10" db="EMBL/GenBank/DDBJ databases">
        <title>The draft genome sequence of Williamsia sp. BULT 1.1 isolated from the semi-arid grassland soils from South Africa.</title>
        <authorList>
            <person name="Kabwe M.H."/>
            <person name="Govender N."/>
            <person name="Mutseka Lunga P."/>
            <person name="Vikram S."/>
            <person name="Makhalanyane T.P."/>
        </authorList>
    </citation>
    <scope>NUCLEOTIDE SEQUENCE [LARGE SCALE GENOMIC DNA]</scope>
    <source>
        <strain evidence="13 14">BULT 1.1</strain>
    </source>
</reference>
<evidence type="ECO:0000256" key="7">
    <source>
        <dbReference type="ARBA" id="ARBA00022723"/>
    </source>
</evidence>
<dbReference type="GO" id="GO:0046872">
    <property type="term" value="F:metal ion binding"/>
    <property type="evidence" value="ECO:0007669"/>
    <property type="project" value="UniProtKB-KW"/>
</dbReference>
<dbReference type="UniPathway" id="UPA00034">
    <property type="reaction ID" value="UER00021"/>
</dbReference>
<organism evidence="13 14">
    <name type="scientific">Williamsia marianensis</name>
    <dbReference type="NCBI Taxonomy" id="85044"/>
    <lineage>
        <taxon>Bacteria</taxon>
        <taxon>Bacillati</taxon>
        <taxon>Actinomycetota</taxon>
        <taxon>Actinomycetes</taxon>
        <taxon>Mycobacteriales</taxon>
        <taxon>Nocardiaceae</taxon>
        <taxon>Williamsia</taxon>
    </lineage>
</organism>
<evidence type="ECO:0000256" key="3">
    <source>
        <dbReference type="ARBA" id="ARBA00005130"/>
    </source>
</evidence>
<dbReference type="Gene3D" id="3.40.630.10">
    <property type="entry name" value="Zn peptidases"/>
    <property type="match status" value="1"/>
</dbReference>
<dbReference type="CDD" id="cd08659">
    <property type="entry name" value="M20_ArgE_DapE-like"/>
    <property type="match status" value="1"/>
</dbReference>
<evidence type="ECO:0000256" key="8">
    <source>
        <dbReference type="ARBA" id="ARBA00022801"/>
    </source>
</evidence>
<dbReference type="PROSITE" id="PS00758">
    <property type="entry name" value="ARGE_DAPE_CPG2_1"/>
    <property type="match status" value="1"/>
</dbReference>
<evidence type="ECO:0000256" key="9">
    <source>
        <dbReference type="ARBA" id="ARBA00022833"/>
    </source>
</evidence>
<dbReference type="NCBIfam" id="TIGR01910">
    <property type="entry name" value="DapE-ArgE"/>
    <property type="match status" value="1"/>
</dbReference>
<dbReference type="PANTHER" id="PTHR43808:SF32">
    <property type="entry name" value="ARGE_DAPE-RELATED DEACYLASE"/>
    <property type="match status" value="1"/>
</dbReference>
<evidence type="ECO:0000259" key="12">
    <source>
        <dbReference type="Pfam" id="PF07687"/>
    </source>
</evidence>
<dbReference type="SUPFAM" id="SSF53187">
    <property type="entry name" value="Zn-dependent exopeptidases"/>
    <property type="match status" value="1"/>
</dbReference>
<dbReference type="RefSeq" id="WP_099383586.1">
    <property type="nucleotide sequence ID" value="NZ_PEBD01000010.1"/>
</dbReference>
<evidence type="ECO:0000313" key="14">
    <source>
        <dbReference type="Proteomes" id="UP000225108"/>
    </source>
</evidence>
<keyword evidence="7" id="KW-0479">Metal-binding</keyword>
<dbReference type="GO" id="GO:0009014">
    <property type="term" value="F:succinyl-diaminopimelate desuccinylase activity"/>
    <property type="evidence" value="ECO:0007669"/>
    <property type="project" value="UniProtKB-EC"/>
</dbReference>
<evidence type="ECO:0000256" key="6">
    <source>
        <dbReference type="ARBA" id="ARBA00016853"/>
    </source>
</evidence>
<keyword evidence="10" id="KW-0170">Cobalt</keyword>
<dbReference type="EMBL" id="PEBD01000010">
    <property type="protein sequence ID" value="PHV65161.1"/>
    <property type="molecule type" value="Genomic_DNA"/>
</dbReference>
<dbReference type="InterPro" id="IPR001261">
    <property type="entry name" value="ArgE/DapE_CS"/>
</dbReference>
<protein>
    <recommendedName>
        <fullName evidence="6">Probable succinyl-diaminopimelate desuccinylase</fullName>
        <ecNumber evidence="5">3.5.1.18</ecNumber>
    </recommendedName>
</protein>
<proteinExistence type="inferred from homology"/>
<evidence type="ECO:0000256" key="4">
    <source>
        <dbReference type="ARBA" id="ARBA00006247"/>
    </source>
</evidence>
<keyword evidence="9" id="KW-0862">Zinc</keyword>
<evidence type="ECO:0000256" key="11">
    <source>
        <dbReference type="ARBA" id="ARBA00051301"/>
    </source>
</evidence>
<evidence type="ECO:0000313" key="13">
    <source>
        <dbReference type="EMBL" id="PHV65161.1"/>
    </source>
</evidence>
<name>A0A2G3PH67_WILMA</name>
<dbReference type="InterPro" id="IPR002933">
    <property type="entry name" value="Peptidase_M20"/>
</dbReference>
<comment type="cofactor">
    <cofactor evidence="1">
        <name>Co(2+)</name>
        <dbReference type="ChEBI" id="CHEBI:48828"/>
    </cofactor>
</comment>
<dbReference type="GO" id="GO:0009089">
    <property type="term" value="P:lysine biosynthetic process via diaminopimelate"/>
    <property type="evidence" value="ECO:0007669"/>
    <property type="project" value="UniProtKB-UniPathway"/>
</dbReference>
<dbReference type="AlphaFoldDB" id="A0A2G3PH67"/>
<dbReference type="SUPFAM" id="SSF55031">
    <property type="entry name" value="Bacterial exopeptidase dimerisation domain"/>
    <property type="match status" value="1"/>
</dbReference>
<sequence length="391" mass="40641">MTERSVLELIGEPELVALTCSLIDAGGENPGGTEQQTVQVLHKACDELDFIVDSWEVAPRRPNFTATLPGTGNAPGLMILGHSDVVPAGDGWTRDPFESTVEEGRIYGRGATDMKGGLAAAVIAMAALSRSGLKLPGPVQLVCTVDEEDLGIGIRDFVTRSDGSNRFAGCVVAEPTDLETVIACRGASYLEVRVTGRAAHSGRPADGRNAIDAAAAIIDLVRADARRLASSPDPLLGSGTWNTGLIEGGQGISVVAPHATVSFDRRLMPGEDAYAVASWLRGAITEAGIDNDGITVDVEVTMSMPGFQTAVDNPLVTEAARAIGDAGGHTEITGWTAACDGGFISRDLGIPAIVLGPGGLNDQAHRPDESVSIHELVTAAKAYALMALRLL</sequence>
<evidence type="ECO:0000256" key="5">
    <source>
        <dbReference type="ARBA" id="ARBA00011921"/>
    </source>
</evidence>
<dbReference type="Proteomes" id="UP000225108">
    <property type="component" value="Unassembled WGS sequence"/>
</dbReference>
<comment type="pathway">
    <text evidence="3">Amino-acid biosynthesis; L-lysine biosynthesis via DAP pathway; LL-2,6-diaminopimelate from (S)-tetrahydrodipicolinate (succinylase route): step 3/3.</text>
</comment>
<dbReference type="InterPro" id="IPR011650">
    <property type="entry name" value="Peptidase_M20_dimer"/>
</dbReference>
<keyword evidence="8" id="KW-0378">Hydrolase</keyword>
<comment type="catalytic activity">
    <reaction evidence="11">
        <text>N-succinyl-(2S,6S)-2,6-diaminopimelate + H2O = (2S,6S)-2,6-diaminopimelate + succinate</text>
        <dbReference type="Rhea" id="RHEA:22608"/>
        <dbReference type="ChEBI" id="CHEBI:15377"/>
        <dbReference type="ChEBI" id="CHEBI:30031"/>
        <dbReference type="ChEBI" id="CHEBI:57609"/>
        <dbReference type="ChEBI" id="CHEBI:58087"/>
        <dbReference type="EC" id="3.5.1.18"/>
    </reaction>
</comment>
<comment type="similarity">
    <text evidence="4">Belongs to the peptidase M20A family.</text>
</comment>
<comment type="cofactor">
    <cofactor evidence="2">
        <name>Zn(2+)</name>
        <dbReference type="ChEBI" id="CHEBI:29105"/>
    </cofactor>
</comment>
<dbReference type="InterPro" id="IPR036264">
    <property type="entry name" value="Bact_exopeptidase_dim_dom"/>
</dbReference>
<evidence type="ECO:0000256" key="10">
    <source>
        <dbReference type="ARBA" id="ARBA00023285"/>
    </source>
</evidence>
<accession>A0A2G3PH67</accession>
<dbReference type="InterPro" id="IPR050072">
    <property type="entry name" value="Peptidase_M20A"/>
</dbReference>
<dbReference type="Pfam" id="PF01546">
    <property type="entry name" value="Peptidase_M20"/>
    <property type="match status" value="1"/>
</dbReference>